<feature type="domain" description="Methyltransferase" evidence="5">
    <location>
        <begin position="367"/>
        <end position="457"/>
    </location>
</feature>
<evidence type="ECO:0000256" key="2">
    <source>
        <dbReference type="ARBA" id="ARBA00023002"/>
    </source>
</evidence>
<sequence length="533" mass="56469">MERKTDEQPDESYDVVVVGGGAAGLSGAVALARSRRSVLVIDAGDPRNAAASHVHQFLTRDGTPPARFLALGRDEVHRYGGRVENGLVTGIGRDGDRFRVEIGGRAVTARRILLATGLRDELPDVPGLAERWGVDVLHCPYCHGWEVRDQRIGVLADSAAAIHQVLLFRQLSARVMLLQHSAPELSDAVREQLRALGVVLVEGRVAEVESDESGLTGVRLADGTRVALDALVVAPRFTARTELAESLGLAPAEVQSAGQVIGTRIEAEETGATGVPGVWVAGNLAAVQAQVVSCAAAGLSAGASINADLVMEDAARAVEVAREHGEQAWDERYRDYGHKHEHGHHWSGEPNAVLVAEAADLAPGTALDAGAGEGGDAVWLAARGWKVTAADLSSVALQRGRQRAEELGLEVTWLHADLALTPIQGVYDLVTSHYMHVPPAARESVHRNLAAAVAPGGTLLIVGHDPSDLRTTVPRPDLTEFGWSAGDLAASLGEGWIVEVAAARPREVADPEGRKTVIHDAVLRARREPRAGR</sequence>
<dbReference type="InterPro" id="IPR023753">
    <property type="entry name" value="FAD/NAD-binding_dom"/>
</dbReference>
<evidence type="ECO:0000313" key="6">
    <source>
        <dbReference type="EMBL" id="MBS2962311.1"/>
    </source>
</evidence>
<name>A0A8J7WHG0_9ACTN</name>
<organism evidence="6 7">
    <name type="scientific">Actinocrinis puniceicyclus</name>
    <dbReference type="NCBI Taxonomy" id="977794"/>
    <lineage>
        <taxon>Bacteria</taxon>
        <taxon>Bacillati</taxon>
        <taxon>Actinomycetota</taxon>
        <taxon>Actinomycetes</taxon>
        <taxon>Catenulisporales</taxon>
        <taxon>Actinospicaceae</taxon>
        <taxon>Actinocrinis</taxon>
    </lineage>
</organism>
<dbReference type="Gene3D" id="3.50.50.60">
    <property type="entry name" value="FAD/NAD(P)-binding domain"/>
    <property type="match status" value="2"/>
</dbReference>
<dbReference type="AlphaFoldDB" id="A0A8J7WHG0"/>
<dbReference type="EMBL" id="JAGSXH010000009">
    <property type="protein sequence ID" value="MBS2962311.1"/>
    <property type="molecule type" value="Genomic_DNA"/>
</dbReference>
<dbReference type="RefSeq" id="WP_211464825.1">
    <property type="nucleotide sequence ID" value="NZ_JAGSXH010000009.1"/>
</dbReference>
<protein>
    <submittedName>
        <fullName evidence="6">NAD(P)/FAD-dependent oxidoreductase</fullName>
    </submittedName>
</protein>
<accession>A0A8J7WHG0</accession>
<comment type="catalytic activity">
    <reaction evidence="3">
        <text>[thioredoxin]-dithiol + NADP(+) = [thioredoxin]-disulfide + NADPH + H(+)</text>
        <dbReference type="Rhea" id="RHEA:20345"/>
        <dbReference type="Rhea" id="RHEA-COMP:10698"/>
        <dbReference type="Rhea" id="RHEA-COMP:10700"/>
        <dbReference type="ChEBI" id="CHEBI:15378"/>
        <dbReference type="ChEBI" id="CHEBI:29950"/>
        <dbReference type="ChEBI" id="CHEBI:50058"/>
        <dbReference type="ChEBI" id="CHEBI:57783"/>
        <dbReference type="ChEBI" id="CHEBI:58349"/>
        <dbReference type="EC" id="1.8.1.9"/>
    </reaction>
</comment>
<keyword evidence="2" id="KW-0560">Oxidoreductase</keyword>
<dbReference type="InterPro" id="IPR029063">
    <property type="entry name" value="SAM-dependent_MTases_sf"/>
</dbReference>
<evidence type="ECO:0000259" key="5">
    <source>
        <dbReference type="Pfam" id="PF13649"/>
    </source>
</evidence>
<dbReference type="Proteomes" id="UP000677913">
    <property type="component" value="Unassembled WGS sequence"/>
</dbReference>
<gene>
    <name evidence="6" type="ORF">KGA66_04585</name>
</gene>
<dbReference type="Pfam" id="PF07992">
    <property type="entry name" value="Pyr_redox_2"/>
    <property type="match status" value="1"/>
</dbReference>
<dbReference type="InterPro" id="IPR050097">
    <property type="entry name" value="Ferredoxin-NADP_redctase_2"/>
</dbReference>
<dbReference type="PANTHER" id="PTHR48105">
    <property type="entry name" value="THIOREDOXIN REDUCTASE 1-RELATED-RELATED"/>
    <property type="match status" value="1"/>
</dbReference>
<dbReference type="InterPro" id="IPR041698">
    <property type="entry name" value="Methyltransf_25"/>
</dbReference>
<comment type="caution">
    <text evidence="6">The sequence shown here is derived from an EMBL/GenBank/DDBJ whole genome shotgun (WGS) entry which is preliminary data.</text>
</comment>
<evidence type="ECO:0000259" key="4">
    <source>
        <dbReference type="Pfam" id="PF07992"/>
    </source>
</evidence>
<dbReference type="GO" id="GO:0004791">
    <property type="term" value="F:thioredoxin-disulfide reductase (NADPH) activity"/>
    <property type="evidence" value="ECO:0007669"/>
    <property type="project" value="UniProtKB-EC"/>
</dbReference>
<dbReference type="InterPro" id="IPR036188">
    <property type="entry name" value="FAD/NAD-bd_sf"/>
</dbReference>
<dbReference type="Gene3D" id="3.40.50.150">
    <property type="entry name" value="Vaccinia Virus protein VP39"/>
    <property type="match status" value="1"/>
</dbReference>
<dbReference type="SUPFAM" id="SSF51905">
    <property type="entry name" value="FAD/NAD(P)-binding domain"/>
    <property type="match status" value="1"/>
</dbReference>
<keyword evidence="7" id="KW-1185">Reference proteome</keyword>
<dbReference type="PRINTS" id="PR00469">
    <property type="entry name" value="PNDRDTASEII"/>
</dbReference>
<evidence type="ECO:0000256" key="3">
    <source>
        <dbReference type="ARBA" id="ARBA00048132"/>
    </source>
</evidence>
<dbReference type="Pfam" id="PF13649">
    <property type="entry name" value="Methyltransf_25"/>
    <property type="match status" value="1"/>
</dbReference>
<evidence type="ECO:0000256" key="1">
    <source>
        <dbReference type="ARBA" id="ARBA00022630"/>
    </source>
</evidence>
<dbReference type="SUPFAM" id="SSF53335">
    <property type="entry name" value="S-adenosyl-L-methionine-dependent methyltransferases"/>
    <property type="match status" value="1"/>
</dbReference>
<proteinExistence type="predicted"/>
<feature type="domain" description="FAD/NAD(P)-binding" evidence="4">
    <location>
        <begin position="13"/>
        <end position="295"/>
    </location>
</feature>
<dbReference type="CDD" id="cd02440">
    <property type="entry name" value="AdoMet_MTases"/>
    <property type="match status" value="1"/>
</dbReference>
<evidence type="ECO:0000313" key="7">
    <source>
        <dbReference type="Proteomes" id="UP000677913"/>
    </source>
</evidence>
<dbReference type="PRINTS" id="PR00368">
    <property type="entry name" value="FADPNR"/>
</dbReference>
<keyword evidence="1" id="KW-0285">Flavoprotein</keyword>
<reference evidence="6" key="1">
    <citation type="submission" date="2021-04" db="EMBL/GenBank/DDBJ databases">
        <title>Genome based classification of Actinospica acidithermotolerans sp. nov., an actinobacterium isolated from an Indonesian hot spring.</title>
        <authorList>
            <person name="Kusuma A.B."/>
            <person name="Putra K.E."/>
            <person name="Nafisah S."/>
            <person name="Loh J."/>
            <person name="Nouioui I."/>
            <person name="Goodfellow M."/>
        </authorList>
    </citation>
    <scope>NUCLEOTIDE SEQUENCE</scope>
    <source>
        <strain evidence="6">DSM 45618</strain>
    </source>
</reference>